<evidence type="ECO:0000313" key="1">
    <source>
        <dbReference type="EMBL" id="TBU53989.1"/>
    </source>
</evidence>
<keyword evidence="2" id="KW-1185">Reference proteome</keyword>
<name>A0A4Q9PIU2_9APHY</name>
<gene>
    <name evidence="1" type="ORF">BD310DRAFT_936904</name>
</gene>
<dbReference type="EMBL" id="ML145200">
    <property type="protein sequence ID" value="TBU53989.1"/>
    <property type="molecule type" value="Genomic_DNA"/>
</dbReference>
<protein>
    <submittedName>
        <fullName evidence="1">Uncharacterized protein</fullName>
    </submittedName>
</protein>
<accession>A0A4Q9PIU2</accession>
<dbReference type="Proteomes" id="UP000292082">
    <property type="component" value="Unassembled WGS sequence"/>
</dbReference>
<reference evidence="1 2" key="1">
    <citation type="submission" date="2019-01" db="EMBL/GenBank/DDBJ databases">
        <title>Draft genome sequences of three monokaryotic isolates of the white-rot basidiomycete fungus Dichomitus squalens.</title>
        <authorList>
            <consortium name="DOE Joint Genome Institute"/>
            <person name="Lopez S.C."/>
            <person name="Andreopoulos B."/>
            <person name="Pangilinan J."/>
            <person name="Lipzen A."/>
            <person name="Riley R."/>
            <person name="Ahrendt S."/>
            <person name="Ng V."/>
            <person name="Barry K."/>
            <person name="Daum C."/>
            <person name="Grigoriev I.V."/>
            <person name="Hilden K.S."/>
            <person name="Makela M.R."/>
            <person name="de Vries R.P."/>
        </authorList>
    </citation>
    <scope>NUCLEOTIDE SEQUENCE [LARGE SCALE GENOMIC DNA]</scope>
    <source>
        <strain evidence="1 2">CBS 464.89</strain>
    </source>
</reference>
<proteinExistence type="predicted"/>
<sequence>MRRRGAPRWRTKQASDRIRTRGIRRLLPEVSVISARELACKESVHGRGRFGSTRLQVFVSLYHMCLVGLQHRAVTRPR</sequence>
<dbReference type="AlphaFoldDB" id="A0A4Q9PIU2"/>
<organism evidence="1 2">
    <name type="scientific">Dichomitus squalens</name>
    <dbReference type="NCBI Taxonomy" id="114155"/>
    <lineage>
        <taxon>Eukaryota</taxon>
        <taxon>Fungi</taxon>
        <taxon>Dikarya</taxon>
        <taxon>Basidiomycota</taxon>
        <taxon>Agaricomycotina</taxon>
        <taxon>Agaricomycetes</taxon>
        <taxon>Polyporales</taxon>
        <taxon>Polyporaceae</taxon>
        <taxon>Dichomitus</taxon>
    </lineage>
</organism>
<evidence type="ECO:0000313" key="2">
    <source>
        <dbReference type="Proteomes" id="UP000292082"/>
    </source>
</evidence>